<comment type="caution">
    <text evidence="2">The sequence shown here is derived from an EMBL/GenBank/DDBJ whole genome shotgun (WGS) entry which is preliminary data.</text>
</comment>
<protein>
    <submittedName>
        <fullName evidence="2">Transposase</fullName>
    </submittedName>
</protein>
<dbReference type="OrthoDB" id="6197054at2"/>
<evidence type="ECO:0000313" key="2">
    <source>
        <dbReference type="EMBL" id="TYS78593.1"/>
    </source>
</evidence>
<gene>
    <name evidence="2" type="ORF">FZC80_12520</name>
</gene>
<dbReference type="AlphaFoldDB" id="A0A5D4TRP5"/>
<proteinExistence type="predicted"/>
<feature type="domain" description="Transposase IS204/IS1001/IS1096/IS1165 helix-turn-helix" evidence="1">
    <location>
        <begin position="31"/>
        <end position="80"/>
    </location>
</feature>
<dbReference type="Pfam" id="PF13542">
    <property type="entry name" value="HTH_Tnp_ISL3"/>
    <property type="match status" value="1"/>
</dbReference>
<accession>A0A5D4TRP5</accession>
<dbReference type="EMBL" id="VTEW01000008">
    <property type="protein sequence ID" value="TYS78593.1"/>
    <property type="molecule type" value="Genomic_DNA"/>
</dbReference>
<name>A0A5D4TRP5_9BACI</name>
<dbReference type="InterPro" id="IPR032877">
    <property type="entry name" value="Transposase_HTH"/>
</dbReference>
<sequence length="113" mass="13722">MQHLELFERTSYLFYRRRRYRCDCGKRFSEDNRFVQRYQRHTIEWNQALGLRVIQGKNFKDTADQFRTSQATVIRRFDHISEYCGQIEPSVRRFEPLFAVNCAIKCGDQSHSY</sequence>
<dbReference type="Proteomes" id="UP000325054">
    <property type="component" value="Unassembled WGS sequence"/>
</dbReference>
<organism evidence="2 3">
    <name type="scientific">Rossellomorea aquimaris</name>
    <dbReference type="NCBI Taxonomy" id="189382"/>
    <lineage>
        <taxon>Bacteria</taxon>
        <taxon>Bacillati</taxon>
        <taxon>Bacillota</taxon>
        <taxon>Bacilli</taxon>
        <taxon>Bacillales</taxon>
        <taxon>Bacillaceae</taxon>
        <taxon>Rossellomorea</taxon>
    </lineage>
</organism>
<evidence type="ECO:0000313" key="3">
    <source>
        <dbReference type="Proteomes" id="UP000325054"/>
    </source>
</evidence>
<reference evidence="2 3" key="1">
    <citation type="submission" date="2019-08" db="EMBL/GenBank/DDBJ databases">
        <title>Bacillus genomes from the desert of Cuatro Cienegas, Coahuila.</title>
        <authorList>
            <person name="Olmedo-Alvarez G."/>
        </authorList>
    </citation>
    <scope>NUCLEOTIDE SEQUENCE [LARGE SCALE GENOMIC DNA]</scope>
    <source>
        <strain evidence="2 3">CH451a_14T</strain>
    </source>
</reference>
<evidence type="ECO:0000259" key="1">
    <source>
        <dbReference type="Pfam" id="PF13542"/>
    </source>
</evidence>